<sequence length="159" mass="17313">MNQTSIGSYIALKRKQKNLTQGQLAEMLSVSNKTISKWETGKCMPDYATIPSLCEALDITVAELLDGEDAEPNSLRLYDNKQTLELIAAAQTRVTNTSLLEAGHSIMIGIAFIATAIALMDVKPLIASFIIGITAVIIVLGIYSVIEERRFASKAKNRP</sequence>
<dbReference type="InterPro" id="IPR001387">
    <property type="entry name" value="Cro/C1-type_HTH"/>
</dbReference>
<feature type="transmembrane region" description="Helical" evidence="2">
    <location>
        <begin position="125"/>
        <end position="146"/>
    </location>
</feature>
<dbReference type="Proteomes" id="UP000636394">
    <property type="component" value="Unassembled WGS sequence"/>
</dbReference>
<reference evidence="4 5" key="1">
    <citation type="submission" date="2019-11" db="EMBL/GenBank/DDBJ databases">
        <title>Eggerthellaceae novel genus isolated from the rectal contents of marmort.</title>
        <authorList>
            <person name="Zhang G."/>
        </authorList>
    </citation>
    <scope>NUCLEOTIDE SEQUENCE [LARGE SCALE GENOMIC DNA]</scope>
    <source>
        <strain evidence="5">zg-886</strain>
    </source>
</reference>
<keyword evidence="2" id="KW-1133">Transmembrane helix</keyword>
<keyword evidence="2" id="KW-0472">Membrane</keyword>
<evidence type="ECO:0000313" key="5">
    <source>
        <dbReference type="Proteomes" id="UP000636394"/>
    </source>
</evidence>
<evidence type="ECO:0000256" key="2">
    <source>
        <dbReference type="SAM" id="Phobius"/>
    </source>
</evidence>
<keyword evidence="1" id="KW-0238">DNA-binding</keyword>
<feature type="domain" description="HTH cro/C1-type" evidence="3">
    <location>
        <begin position="10"/>
        <end position="64"/>
    </location>
</feature>
<accession>A0ABX0IFG7</accession>
<keyword evidence="2" id="KW-0812">Transmembrane</keyword>
<dbReference type="Gene3D" id="1.10.260.40">
    <property type="entry name" value="lambda repressor-like DNA-binding domains"/>
    <property type="match status" value="1"/>
</dbReference>
<dbReference type="PROSITE" id="PS50943">
    <property type="entry name" value="HTH_CROC1"/>
    <property type="match status" value="1"/>
</dbReference>
<dbReference type="EMBL" id="WPCR01000002">
    <property type="protein sequence ID" value="NHM13554.1"/>
    <property type="molecule type" value="Genomic_DNA"/>
</dbReference>
<evidence type="ECO:0000256" key="1">
    <source>
        <dbReference type="ARBA" id="ARBA00023125"/>
    </source>
</evidence>
<gene>
    <name evidence="4" type="ORF">GMI68_01995</name>
</gene>
<proteinExistence type="predicted"/>
<feature type="transmembrane region" description="Helical" evidence="2">
    <location>
        <begin position="99"/>
        <end position="119"/>
    </location>
</feature>
<keyword evidence="5" id="KW-1185">Reference proteome</keyword>
<dbReference type="RefSeq" id="WP_166338491.1">
    <property type="nucleotide sequence ID" value="NZ_WPCR01000002.1"/>
</dbReference>
<dbReference type="InterPro" id="IPR010982">
    <property type="entry name" value="Lambda_DNA-bd_dom_sf"/>
</dbReference>
<organism evidence="4 5">
    <name type="scientific">Xiamenia xianingshaonis</name>
    <dbReference type="NCBI Taxonomy" id="2682776"/>
    <lineage>
        <taxon>Bacteria</taxon>
        <taxon>Bacillati</taxon>
        <taxon>Actinomycetota</taxon>
        <taxon>Coriobacteriia</taxon>
        <taxon>Eggerthellales</taxon>
        <taxon>Eggerthellaceae</taxon>
        <taxon>Xiamenia</taxon>
    </lineage>
</organism>
<comment type="caution">
    <text evidence="4">The sequence shown here is derived from an EMBL/GenBank/DDBJ whole genome shotgun (WGS) entry which is preliminary data.</text>
</comment>
<dbReference type="SUPFAM" id="SSF47413">
    <property type="entry name" value="lambda repressor-like DNA-binding domains"/>
    <property type="match status" value="1"/>
</dbReference>
<dbReference type="Pfam" id="PF01381">
    <property type="entry name" value="HTH_3"/>
    <property type="match status" value="1"/>
</dbReference>
<dbReference type="PANTHER" id="PTHR46558">
    <property type="entry name" value="TRACRIPTIONAL REGULATORY PROTEIN-RELATED-RELATED"/>
    <property type="match status" value="1"/>
</dbReference>
<dbReference type="CDD" id="cd00093">
    <property type="entry name" value="HTH_XRE"/>
    <property type="match status" value="1"/>
</dbReference>
<protein>
    <submittedName>
        <fullName evidence="4">Helix-turn-helix domain-containing protein</fullName>
    </submittedName>
</protein>
<dbReference type="SMART" id="SM00530">
    <property type="entry name" value="HTH_XRE"/>
    <property type="match status" value="1"/>
</dbReference>
<evidence type="ECO:0000259" key="3">
    <source>
        <dbReference type="PROSITE" id="PS50943"/>
    </source>
</evidence>
<name>A0ABX0IFG7_9ACTN</name>
<dbReference type="PANTHER" id="PTHR46558:SF3">
    <property type="entry name" value="TRANSCRIPTIONAL REGULATOR"/>
    <property type="match status" value="1"/>
</dbReference>
<evidence type="ECO:0000313" key="4">
    <source>
        <dbReference type="EMBL" id="NHM13554.1"/>
    </source>
</evidence>